<dbReference type="PANTHER" id="PTHR11017">
    <property type="entry name" value="LEUCINE-RICH REPEAT-CONTAINING PROTEIN"/>
    <property type="match status" value="1"/>
</dbReference>
<dbReference type="InterPro" id="IPR058192">
    <property type="entry name" value="WHD_ROQ1-like"/>
</dbReference>
<dbReference type="Pfam" id="PF23282">
    <property type="entry name" value="WHD_ROQ1"/>
    <property type="match status" value="1"/>
</dbReference>
<dbReference type="AlphaFoldDB" id="A0A6P5ZEH3"/>
<evidence type="ECO:0000256" key="6">
    <source>
        <dbReference type="ARBA" id="ARBA00047304"/>
    </source>
</evidence>
<dbReference type="InterPro" id="IPR027417">
    <property type="entry name" value="P-loop_NTPase"/>
</dbReference>
<evidence type="ECO:0000259" key="7">
    <source>
        <dbReference type="PROSITE" id="PS50104"/>
    </source>
</evidence>
<dbReference type="PRINTS" id="PR00364">
    <property type="entry name" value="DISEASERSIST"/>
</dbReference>
<dbReference type="Pfam" id="PF20160">
    <property type="entry name" value="C-JID"/>
    <property type="match status" value="1"/>
</dbReference>
<dbReference type="SUPFAM" id="SSF52540">
    <property type="entry name" value="P-loop containing nucleoside triphosphate hydrolases"/>
    <property type="match status" value="1"/>
</dbReference>
<dbReference type="GO" id="GO:0061809">
    <property type="term" value="F:NAD+ nucleosidase activity, cyclic ADP-ribose generating"/>
    <property type="evidence" value="ECO:0007669"/>
    <property type="project" value="UniProtKB-EC"/>
</dbReference>
<keyword evidence="3" id="KW-0677">Repeat</keyword>
<keyword evidence="2" id="KW-0433">Leucine-rich repeat</keyword>
<dbReference type="OrthoDB" id="964740at2759"/>
<keyword evidence="8" id="KW-1185">Reference proteome</keyword>
<dbReference type="Gene3D" id="3.80.10.10">
    <property type="entry name" value="Ribonuclease Inhibitor"/>
    <property type="match status" value="2"/>
</dbReference>
<dbReference type="GO" id="GO:0043531">
    <property type="term" value="F:ADP binding"/>
    <property type="evidence" value="ECO:0007669"/>
    <property type="project" value="InterPro"/>
</dbReference>
<dbReference type="SUPFAM" id="SSF52200">
    <property type="entry name" value="Toll/Interleukin receptor TIR domain"/>
    <property type="match status" value="1"/>
</dbReference>
<dbReference type="GO" id="GO:0007165">
    <property type="term" value="P:signal transduction"/>
    <property type="evidence" value="ECO:0007669"/>
    <property type="project" value="InterPro"/>
</dbReference>
<evidence type="ECO:0000256" key="2">
    <source>
        <dbReference type="ARBA" id="ARBA00022614"/>
    </source>
</evidence>
<dbReference type="InterPro" id="IPR035897">
    <property type="entry name" value="Toll_tir_struct_dom_sf"/>
</dbReference>
<accession>A0A6P5ZEH3</accession>
<dbReference type="KEGG" id="dzi:111299744"/>
<dbReference type="PROSITE" id="PS50104">
    <property type="entry name" value="TIR"/>
    <property type="match status" value="1"/>
</dbReference>
<sequence length="1095" mass="125421">MASSFSSSSSSSSSRQPEHQVFLSFRGEETRLNFTSHLLKALKDRGINVFYDEENLTMGEELSQALLKAIEESQIAIIILSEGYASSSWCLRELSNIMDWYTEEQLIVVPIFYHIDPSDVRKLSENFKKSFEEHQRKKPGVDVKQWKDSLAKVAEVKGCHIVGNSHRSESEHIEKIVKEVLDKLKSKSPSSRYQKLVGIDDQKEKIVSLVRMHRAIGIWGMGGIGKTTLAGVVYNEVSSDSEFDGHYFLQNVREKFKKQEHKSVRNEFLSGVLKEQIQIDTPFISNFMEDRLRSKGFFVVLDDVDKPDQIEYLCVEHFGPGSKIIITSRNQQVLRNGVDEIHEVPTLTEDDSLKLFSKFAFRQDTPIADFQDLSNMVANYARGLPLALKVLGAALYQKRKGDWESKLGKLKNYPVEEVVDNLKISFDGLDKVERNIFLDVACFFKGANREQVTKILDSWYKGAARSAITDLVDKCLLDTCKDIICMHDSLQEMGWNIVLEESDDPRKRSRLWRREDVSLVLKDDKVTDSVIGISFEIHEPLQFCLAAFEKMTNLRFIKLHGNSILGYYITSDEWVLNHDPKFLSAELSYLRWHYYPFKSLGSNFNPKNLVELRLRHGKIELLWSGDQNLENLRVLDLNGCFKLREIPNLSTAINLEELMCHNCCSLVELPCLKSLTSLKQLGLSYCINLKRFPEFPSHLNELDLTYTGIEEVSDSIGDLLQLRKLSLSWSSVINVSSNLSKLESLTDLDLRECQITEFPEIPRNLSKLYLMGKRIQNLPSSIVELDALKVIYLSDCTSITNFPNFPEKIEEIYMDNTSIEEVPSSSISRLKNLKKLVVTGCQRLESLLGLPPFLEEIKACGCMSLQTVSFMDQYQSTFPEHDSIVFDSCFELKRLDLIFENCFKLNRDAINNIVANTLLRIECITKQLVERPIVELAKELVEKESYNGKFHETSYYKVKLLCLLPGCQILEQFEHQSRDSSIAVKLDPDMCSSRLLGFALCVVMNGYGWARDFQCKCQLKTTSGHCHAFIYYGSPVFPPRYYYEGGNHAQFIVFDHNMLLEAMPYVEASFQFQSGAQLDCVGVRVFYMDADIIRR</sequence>
<dbReference type="EC" id="3.2.2.6" evidence="1"/>
<dbReference type="PANTHER" id="PTHR11017:SF479">
    <property type="entry name" value="DISEASE RESISTANCE PROTEIN (TIR-NBS-LRR CLASS) FAMILY"/>
    <property type="match status" value="1"/>
</dbReference>
<proteinExistence type="predicted"/>
<dbReference type="SUPFAM" id="SSF52058">
    <property type="entry name" value="L domain-like"/>
    <property type="match status" value="1"/>
</dbReference>
<evidence type="ECO:0000256" key="4">
    <source>
        <dbReference type="ARBA" id="ARBA00022801"/>
    </source>
</evidence>
<name>A0A6P5ZEH3_DURZI</name>
<protein>
    <recommendedName>
        <fullName evidence="1">ADP-ribosyl cyclase/cyclic ADP-ribose hydrolase</fullName>
        <ecNumber evidence="1">3.2.2.6</ecNumber>
    </recommendedName>
</protein>
<dbReference type="GO" id="GO:0006952">
    <property type="term" value="P:defense response"/>
    <property type="evidence" value="ECO:0007669"/>
    <property type="project" value="InterPro"/>
</dbReference>
<dbReference type="InterPro" id="IPR000157">
    <property type="entry name" value="TIR_dom"/>
</dbReference>
<evidence type="ECO:0000313" key="8">
    <source>
        <dbReference type="Proteomes" id="UP000515121"/>
    </source>
</evidence>
<dbReference type="Pfam" id="PF00931">
    <property type="entry name" value="NB-ARC"/>
    <property type="match status" value="1"/>
</dbReference>
<dbReference type="FunFam" id="3.40.50.10140:FF:000007">
    <property type="entry name" value="Disease resistance protein (TIR-NBS-LRR class)"/>
    <property type="match status" value="1"/>
</dbReference>
<keyword evidence="5" id="KW-0520">NAD</keyword>
<dbReference type="Gene3D" id="3.40.50.10140">
    <property type="entry name" value="Toll/interleukin-1 receptor homology (TIR) domain"/>
    <property type="match status" value="1"/>
</dbReference>
<dbReference type="Proteomes" id="UP000515121">
    <property type="component" value="Unplaced"/>
</dbReference>
<evidence type="ECO:0000256" key="1">
    <source>
        <dbReference type="ARBA" id="ARBA00011982"/>
    </source>
</evidence>
<reference evidence="9" key="1">
    <citation type="submission" date="2025-08" db="UniProtKB">
        <authorList>
            <consortium name="RefSeq"/>
        </authorList>
    </citation>
    <scope>IDENTIFICATION</scope>
    <source>
        <tissue evidence="9">Fruit stalk</tissue>
    </source>
</reference>
<keyword evidence="4" id="KW-0378">Hydrolase</keyword>
<organism evidence="8 9">
    <name type="scientific">Durio zibethinus</name>
    <name type="common">Durian</name>
    <dbReference type="NCBI Taxonomy" id="66656"/>
    <lineage>
        <taxon>Eukaryota</taxon>
        <taxon>Viridiplantae</taxon>
        <taxon>Streptophyta</taxon>
        <taxon>Embryophyta</taxon>
        <taxon>Tracheophyta</taxon>
        <taxon>Spermatophyta</taxon>
        <taxon>Magnoliopsida</taxon>
        <taxon>eudicotyledons</taxon>
        <taxon>Gunneridae</taxon>
        <taxon>Pentapetalae</taxon>
        <taxon>rosids</taxon>
        <taxon>malvids</taxon>
        <taxon>Malvales</taxon>
        <taxon>Malvaceae</taxon>
        <taxon>Helicteroideae</taxon>
        <taxon>Durio</taxon>
    </lineage>
</organism>
<dbReference type="Gene3D" id="1.10.8.430">
    <property type="entry name" value="Helical domain of apoptotic protease-activating factors"/>
    <property type="match status" value="1"/>
</dbReference>
<dbReference type="InterPro" id="IPR044974">
    <property type="entry name" value="Disease_R_plants"/>
</dbReference>
<dbReference type="Gene3D" id="3.40.50.300">
    <property type="entry name" value="P-loop containing nucleotide triphosphate hydrolases"/>
    <property type="match status" value="1"/>
</dbReference>
<dbReference type="Pfam" id="PF01582">
    <property type="entry name" value="TIR"/>
    <property type="match status" value="1"/>
</dbReference>
<evidence type="ECO:0000256" key="5">
    <source>
        <dbReference type="ARBA" id="ARBA00023027"/>
    </source>
</evidence>
<dbReference type="RefSeq" id="XP_022750905.1">
    <property type="nucleotide sequence ID" value="XM_022895170.1"/>
</dbReference>
<dbReference type="GeneID" id="111299744"/>
<comment type="catalytic activity">
    <reaction evidence="6">
        <text>NAD(+) + H2O = ADP-D-ribose + nicotinamide + H(+)</text>
        <dbReference type="Rhea" id="RHEA:16301"/>
        <dbReference type="ChEBI" id="CHEBI:15377"/>
        <dbReference type="ChEBI" id="CHEBI:15378"/>
        <dbReference type="ChEBI" id="CHEBI:17154"/>
        <dbReference type="ChEBI" id="CHEBI:57540"/>
        <dbReference type="ChEBI" id="CHEBI:57967"/>
        <dbReference type="EC" id="3.2.2.6"/>
    </reaction>
    <physiologicalReaction direction="left-to-right" evidence="6">
        <dbReference type="Rhea" id="RHEA:16302"/>
    </physiologicalReaction>
</comment>
<gene>
    <name evidence="9" type="primary">LOC111299744</name>
</gene>
<dbReference type="InterPro" id="IPR042197">
    <property type="entry name" value="Apaf_helical"/>
</dbReference>
<dbReference type="InterPro" id="IPR032675">
    <property type="entry name" value="LRR_dom_sf"/>
</dbReference>
<dbReference type="InterPro" id="IPR045344">
    <property type="entry name" value="C-JID"/>
</dbReference>
<evidence type="ECO:0000313" key="9">
    <source>
        <dbReference type="RefSeq" id="XP_022750905.1"/>
    </source>
</evidence>
<dbReference type="InterPro" id="IPR002182">
    <property type="entry name" value="NB-ARC"/>
</dbReference>
<dbReference type="SMART" id="SM00255">
    <property type="entry name" value="TIR"/>
    <property type="match status" value="1"/>
</dbReference>
<evidence type="ECO:0000256" key="3">
    <source>
        <dbReference type="ARBA" id="ARBA00022737"/>
    </source>
</evidence>
<feature type="domain" description="TIR" evidence="7">
    <location>
        <begin position="17"/>
        <end position="184"/>
    </location>
</feature>